<keyword evidence="9" id="KW-1185">Reference proteome</keyword>
<dbReference type="SMART" id="SM00184">
    <property type="entry name" value="RING"/>
    <property type="match status" value="1"/>
</dbReference>
<dbReference type="PROSITE" id="PS51125">
    <property type="entry name" value="NHL"/>
    <property type="match status" value="2"/>
</dbReference>
<protein>
    <submittedName>
        <fullName evidence="10">Tripartite motif-containing protein 2-like</fullName>
    </submittedName>
</protein>
<evidence type="ECO:0000256" key="6">
    <source>
        <dbReference type="PROSITE-ProRule" id="PRU00504"/>
    </source>
</evidence>
<dbReference type="KEGG" id="lak:106167954"/>
<dbReference type="InterPro" id="IPR017907">
    <property type="entry name" value="Znf_RING_CS"/>
</dbReference>
<name>A0A1S3IWH3_LINAN</name>
<feature type="domain" description="RING-type" evidence="7">
    <location>
        <begin position="16"/>
        <end position="60"/>
    </location>
</feature>
<evidence type="ECO:0000256" key="4">
    <source>
        <dbReference type="ARBA" id="ARBA00022833"/>
    </source>
</evidence>
<dbReference type="InterPro" id="IPR000315">
    <property type="entry name" value="Znf_B-box"/>
</dbReference>
<dbReference type="Pfam" id="PF01436">
    <property type="entry name" value="NHL"/>
    <property type="match status" value="1"/>
</dbReference>
<dbReference type="AlphaFoldDB" id="A0A1S3IWH3"/>
<keyword evidence="3 5" id="KW-0863">Zinc-finger</keyword>
<dbReference type="Gene3D" id="2.120.10.30">
    <property type="entry name" value="TolB, C-terminal domain"/>
    <property type="match status" value="1"/>
</dbReference>
<accession>A0A1S3IWH3</accession>
<dbReference type="SUPFAM" id="SSF101898">
    <property type="entry name" value="NHL repeat"/>
    <property type="match status" value="1"/>
</dbReference>
<evidence type="ECO:0000259" key="8">
    <source>
        <dbReference type="PROSITE" id="PS50119"/>
    </source>
</evidence>
<organism evidence="9 10">
    <name type="scientific">Lingula anatina</name>
    <name type="common">Brachiopod</name>
    <name type="synonym">Lingula unguis</name>
    <dbReference type="NCBI Taxonomy" id="7574"/>
    <lineage>
        <taxon>Eukaryota</taxon>
        <taxon>Metazoa</taxon>
        <taxon>Spiralia</taxon>
        <taxon>Lophotrochozoa</taxon>
        <taxon>Brachiopoda</taxon>
        <taxon>Linguliformea</taxon>
        <taxon>Lingulata</taxon>
        <taxon>Lingulida</taxon>
        <taxon>Linguloidea</taxon>
        <taxon>Lingulidae</taxon>
        <taxon>Lingula</taxon>
    </lineage>
</organism>
<dbReference type="PROSITE" id="PS00518">
    <property type="entry name" value="ZF_RING_1"/>
    <property type="match status" value="1"/>
</dbReference>
<dbReference type="InterPro" id="IPR047153">
    <property type="entry name" value="TRIM45/56/19-like"/>
</dbReference>
<gene>
    <name evidence="10" type="primary">LOC106167954</name>
</gene>
<dbReference type="SMART" id="SM00336">
    <property type="entry name" value="BBOX"/>
    <property type="match status" value="1"/>
</dbReference>
<dbReference type="InterPro" id="IPR001841">
    <property type="entry name" value="Znf_RING"/>
</dbReference>
<dbReference type="SUPFAM" id="SSF57845">
    <property type="entry name" value="B-box zinc-binding domain"/>
    <property type="match status" value="1"/>
</dbReference>
<dbReference type="InterPro" id="IPR013083">
    <property type="entry name" value="Znf_RING/FYVE/PHD"/>
</dbReference>
<dbReference type="PROSITE" id="PS50089">
    <property type="entry name" value="ZF_RING_2"/>
    <property type="match status" value="1"/>
</dbReference>
<dbReference type="GO" id="GO:0061630">
    <property type="term" value="F:ubiquitin protein ligase activity"/>
    <property type="evidence" value="ECO:0007669"/>
    <property type="project" value="TreeGrafter"/>
</dbReference>
<dbReference type="InterPro" id="IPR011042">
    <property type="entry name" value="6-blade_b-propeller_TolB-like"/>
</dbReference>
<evidence type="ECO:0000256" key="5">
    <source>
        <dbReference type="PROSITE-ProRule" id="PRU00024"/>
    </source>
</evidence>
<dbReference type="PROSITE" id="PS50119">
    <property type="entry name" value="ZF_BBOX"/>
    <property type="match status" value="1"/>
</dbReference>
<keyword evidence="2" id="KW-0677">Repeat</keyword>
<dbReference type="InParanoid" id="A0A1S3IWH3"/>
<evidence type="ECO:0000259" key="7">
    <source>
        <dbReference type="PROSITE" id="PS50089"/>
    </source>
</evidence>
<dbReference type="CDD" id="cd05819">
    <property type="entry name" value="NHL"/>
    <property type="match status" value="1"/>
</dbReference>
<feature type="repeat" description="NHL" evidence="6">
    <location>
        <begin position="427"/>
        <end position="468"/>
    </location>
</feature>
<dbReference type="SUPFAM" id="SSF57850">
    <property type="entry name" value="RING/U-box"/>
    <property type="match status" value="1"/>
</dbReference>
<evidence type="ECO:0000256" key="2">
    <source>
        <dbReference type="ARBA" id="ARBA00022737"/>
    </source>
</evidence>
<dbReference type="RefSeq" id="XP_013402316.1">
    <property type="nucleotide sequence ID" value="XM_013546862.1"/>
</dbReference>
<dbReference type="Gene3D" id="3.30.40.10">
    <property type="entry name" value="Zinc/RING finger domain, C3HC4 (zinc finger)"/>
    <property type="match status" value="1"/>
</dbReference>
<dbReference type="OrthoDB" id="111250at2759"/>
<evidence type="ECO:0000256" key="1">
    <source>
        <dbReference type="ARBA" id="ARBA00022723"/>
    </source>
</evidence>
<dbReference type="PANTHER" id="PTHR25462:SF229">
    <property type="entry name" value="TRANSCRIPTION INTERMEDIARY FACTOR 1-BETA"/>
    <property type="match status" value="1"/>
</dbReference>
<proteinExistence type="predicted"/>
<dbReference type="GO" id="GO:0008270">
    <property type="term" value="F:zinc ion binding"/>
    <property type="evidence" value="ECO:0007669"/>
    <property type="project" value="UniProtKB-KW"/>
</dbReference>
<dbReference type="GO" id="GO:0006513">
    <property type="term" value="P:protein monoubiquitination"/>
    <property type="evidence" value="ECO:0007669"/>
    <property type="project" value="TreeGrafter"/>
</dbReference>
<dbReference type="Proteomes" id="UP000085678">
    <property type="component" value="Unplaced"/>
</dbReference>
<keyword evidence="1" id="KW-0479">Metal-binding</keyword>
<dbReference type="InterPro" id="IPR001258">
    <property type="entry name" value="NHL_repeat"/>
</dbReference>
<dbReference type="InterPro" id="IPR018957">
    <property type="entry name" value="Znf_C3HC4_RING-type"/>
</dbReference>
<dbReference type="Gene3D" id="3.30.160.60">
    <property type="entry name" value="Classic Zinc Finger"/>
    <property type="match status" value="1"/>
</dbReference>
<feature type="domain" description="B box-type" evidence="8">
    <location>
        <begin position="111"/>
        <end position="152"/>
    </location>
</feature>
<evidence type="ECO:0000313" key="10">
    <source>
        <dbReference type="RefSeq" id="XP_013402316.1"/>
    </source>
</evidence>
<dbReference type="GeneID" id="106167954"/>
<dbReference type="PANTHER" id="PTHR25462">
    <property type="entry name" value="BONUS, ISOFORM C-RELATED"/>
    <property type="match status" value="1"/>
</dbReference>
<keyword evidence="4" id="KW-0862">Zinc</keyword>
<dbReference type="Pfam" id="PF00643">
    <property type="entry name" value="zf-B_box"/>
    <property type="match status" value="1"/>
</dbReference>
<evidence type="ECO:0000313" key="9">
    <source>
        <dbReference type="Proteomes" id="UP000085678"/>
    </source>
</evidence>
<evidence type="ECO:0000256" key="3">
    <source>
        <dbReference type="ARBA" id="ARBA00022771"/>
    </source>
</evidence>
<dbReference type="Pfam" id="PF00097">
    <property type="entry name" value="zf-C3HC4"/>
    <property type="match status" value="1"/>
</dbReference>
<sequence length="605" mass="66935">MAEALAADIEENILTCSICLGKYEDPHVLPCHHTFCYGCICDHAKRNLTPNRTFLCPICKEQVQFPDGGLTQLKKNFSFCRTKEIKAQERARWTLEEEQVNVAAVAQAIAQMAISCEKHANKELKYYCEDDDTVICGQCIATEHGGHRISAVDTVAKSKREEIKAALDKMMKMDNKFKKALAMGTANETEDSYIMTVTINNIKEQAQSMHKFIDQREETLISEVNSAYNIRKKQKEAKKNILESHHDSLHSACDFAQQLLTNGTNSDIMVHAKSLIERLAMIDKTPVPTPDTPAQISYSPGKISTAGLEAMLGQVMVPSQPSLAGQETNPRSPPYPPVFLEKAKCVHSFSTKLVYDRANDINGLAIDDEQIFVVDNGAESTKIFTDVGGFKYGIKINRVSDIAVSQTGHLYITSWGDKCVKVYSNRGRQVTTMGQDQLEMPLGITLNRQGDVMVCDKRRKSIFTFHADSGQLLNTIPLSMSGSPQNITVNSVNDNIVISDPGWNKHCVHVLSPTGDQLYQYGSGGSGDGQLMSPQGVCTDSYGHIFIADCLNHRIVALSPQGQFIRYIATMVDELKRPTALAMNPIGHLVVAEAEGQIKTFQCFQ</sequence>
<reference evidence="10" key="1">
    <citation type="submission" date="2025-08" db="UniProtKB">
        <authorList>
            <consortium name="RefSeq"/>
        </authorList>
    </citation>
    <scope>IDENTIFICATION</scope>
    <source>
        <tissue evidence="10">Gonads</tissue>
    </source>
</reference>
<feature type="repeat" description="NHL" evidence="6">
    <location>
        <begin position="518"/>
        <end position="561"/>
    </location>
</feature>